<gene>
    <name evidence="5" type="ORF">B9Z19DRAFT_1142913</name>
</gene>
<organism evidence="5 6">
    <name type="scientific">Tuber borchii</name>
    <name type="common">White truffle</name>
    <dbReference type="NCBI Taxonomy" id="42251"/>
    <lineage>
        <taxon>Eukaryota</taxon>
        <taxon>Fungi</taxon>
        <taxon>Dikarya</taxon>
        <taxon>Ascomycota</taxon>
        <taxon>Pezizomycotina</taxon>
        <taxon>Pezizomycetes</taxon>
        <taxon>Pezizales</taxon>
        <taxon>Tuberaceae</taxon>
        <taxon>Tuber</taxon>
    </lineage>
</organism>
<protein>
    <recommendedName>
        <fullName evidence="4">PHD-type domain-containing protein</fullName>
    </recommendedName>
</protein>
<dbReference type="EMBL" id="NESQ01000122">
    <property type="protein sequence ID" value="PUU78319.1"/>
    <property type="molecule type" value="Genomic_DNA"/>
</dbReference>
<dbReference type="AlphaFoldDB" id="A0A2T6ZS51"/>
<dbReference type="Proteomes" id="UP000244722">
    <property type="component" value="Unassembled WGS sequence"/>
</dbReference>
<dbReference type="Gene3D" id="3.30.40.10">
    <property type="entry name" value="Zinc/RING finger domain, C3HC4 (zinc finger)"/>
    <property type="match status" value="1"/>
</dbReference>
<dbReference type="PANTHER" id="PTHR13793:SF107">
    <property type="entry name" value="BROMODOMAIN-CONTAINING PROTEIN HOMOLOG"/>
    <property type="match status" value="1"/>
</dbReference>
<dbReference type="GO" id="GO:0006357">
    <property type="term" value="P:regulation of transcription by RNA polymerase II"/>
    <property type="evidence" value="ECO:0007669"/>
    <property type="project" value="TreeGrafter"/>
</dbReference>
<evidence type="ECO:0000256" key="3">
    <source>
        <dbReference type="ARBA" id="ARBA00022833"/>
    </source>
</evidence>
<keyword evidence="2" id="KW-0863">Zinc-finger</keyword>
<keyword evidence="6" id="KW-1185">Reference proteome</keyword>
<reference evidence="5 6" key="1">
    <citation type="submission" date="2017-04" db="EMBL/GenBank/DDBJ databases">
        <title>Draft genome sequence of Tuber borchii Vittad., a whitish edible truffle.</title>
        <authorList>
            <consortium name="DOE Joint Genome Institute"/>
            <person name="Murat C."/>
            <person name="Kuo A."/>
            <person name="Barry K.W."/>
            <person name="Clum A."/>
            <person name="Dockter R.B."/>
            <person name="Fauchery L."/>
            <person name="Iotti M."/>
            <person name="Kohler A."/>
            <person name="Labutti K."/>
            <person name="Lindquist E.A."/>
            <person name="Lipzen A."/>
            <person name="Ohm R.A."/>
            <person name="Wang M."/>
            <person name="Grigoriev I.V."/>
            <person name="Zambonelli A."/>
            <person name="Martin F.M."/>
        </authorList>
    </citation>
    <scope>NUCLEOTIDE SEQUENCE [LARGE SCALE GENOMIC DNA]</scope>
    <source>
        <strain evidence="5 6">Tbo3840</strain>
    </source>
</reference>
<dbReference type="PROSITE" id="PS51805">
    <property type="entry name" value="EPHD"/>
    <property type="match status" value="1"/>
</dbReference>
<evidence type="ECO:0000256" key="2">
    <source>
        <dbReference type="ARBA" id="ARBA00022771"/>
    </source>
</evidence>
<evidence type="ECO:0000313" key="6">
    <source>
        <dbReference type="Proteomes" id="UP000244722"/>
    </source>
</evidence>
<keyword evidence="1" id="KW-0479">Metal-binding</keyword>
<proteinExistence type="predicted"/>
<sequence length="424" mass="47176">MSYYLFKQRMGANIQCSKKNFFIAFHVTCGRRVRLSMRMKNSLGRGALMETSALKAYCHKHLPEQWRRDNNVDTAVTDAMDIYANTMTGTQCGDSQSAATPGLDHALLNGILRTNLPQITLTLGNKSKRSQDPKSTWKLASGAPVIPRVTYDGVVKFIFQFDGSEVEEFVASARKYWTLKGESRLGASLVKTLQASINSFTSAEVVEKKYSSAGFKQGTIDLEKWKALAQGGVSELERLREIVEEKQEKESKSTEAMNFMEAYTDLTYFSELPLFRNVFEIARSFDPNHVSTNGLSLIEGSIEKRLYPNVGAFACDLLSVLKSPPSQAVLEYKVVYQYQLGSGLIRSSPKDDLPGATVAPLILPQVLPLLENGRRFELEIQTSPPPPEIPGGNIVDMKSIETYYNMNGEIPPSMEDNHALSPQT</sequence>
<accession>A0A2T6ZS51</accession>
<evidence type="ECO:0000313" key="5">
    <source>
        <dbReference type="EMBL" id="PUU78319.1"/>
    </source>
</evidence>
<dbReference type="GO" id="GO:0008270">
    <property type="term" value="F:zinc ion binding"/>
    <property type="evidence" value="ECO:0007669"/>
    <property type="project" value="UniProtKB-KW"/>
</dbReference>
<feature type="domain" description="PHD-type" evidence="4">
    <location>
        <begin position="1"/>
        <end position="62"/>
    </location>
</feature>
<dbReference type="InterPro" id="IPR013083">
    <property type="entry name" value="Znf_RING/FYVE/PHD"/>
</dbReference>
<dbReference type="PANTHER" id="PTHR13793">
    <property type="entry name" value="PHD FINGER PROTEINS"/>
    <property type="match status" value="1"/>
</dbReference>
<evidence type="ECO:0000256" key="1">
    <source>
        <dbReference type="ARBA" id="ARBA00022723"/>
    </source>
</evidence>
<dbReference type="InterPro" id="IPR050701">
    <property type="entry name" value="Histone_Mod_Regulator"/>
</dbReference>
<dbReference type="Pfam" id="PF13771">
    <property type="entry name" value="zf-HC5HC2H"/>
    <property type="match status" value="1"/>
</dbReference>
<dbReference type="OrthoDB" id="20839at2759"/>
<dbReference type="STRING" id="42251.A0A2T6ZS51"/>
<evidence type="ECO:0000259" key="4">
    <source>
        <dbReference type="PROSITE" id="PS51805"/>
    </source>
</evidence>
<name>A0A2T6ZS51_TUBBO</name>
<comment type="caution">
    <text evidence="5">The sequence shown here is derived from an EMBL/GenBank/DDBJ whole genome shotgun (WGS) entry which is preliminary data.</text>
</comment>
<dbReference type="InterPro" id="IPR034732">
    <property type="entry name" value="EPHD"/>
</dbReference>
<keyword evidence="3" id="KW-0862">Zinc</keyword>